<accession>A0A8H7ZQ89</accession>
<evidence type="ECO:0000256" key="1">
    <source>
        <dbReference type="SAM" id="MobiDB-lite"/>
    </source>
</evidence>
<proteinExistence type="predicted"/>
<feature type="region of interest" description="Disordered" evidence="1">
    <location>
        <begin position="96"/>
        <end position="156"/>
    </location>
</feature>
<organism evidence="2 3">
    <name type="scientific">Olpidium bornovanus</name>
    <dbReference type="NCBI Taxonomy" id="278681"/>
    <lineage>
        <taxon>Eukaryota</taxon>
        <taxon>Fungi</taxon>
        <taxon>Fungi incertae sedis</taxon>
        <taxon>Olpidiomycota</taxon>
        <taxon>Olpidiomycotina</taxon>
        <taxon>Olpidiomycetes</taxon>
        <taxon>Olpidiales</taxon>
        <taxon>Olpidiaceae</taxon>
        <taxon>Olpidium</taxon>
    </lineage>
</organism>
<dbReference type="AlphaFoldDB" id="A0A8H7ZQ89"/>
<protein>
    <submittedName>
        <fullName evidence="2">Uncharacterized protein</fullName>
    </submittedName>
</protein>
<gene>
    <name evidence="2" type="ORF">BJ554DRAFT_2585</name>
</gene>
<reference evidence="2 3" key="1">
    <citation type="journal article" name="Sci. Rep.">
        <title>Genome-scale phylogenetic analyses confirm Olpidium as the closest living zoosporic fungus to the non-flagellated, terrestrial fungi.</title>
        <authorList>
            <person name="Chang Y."/>
            <person name="Rochon D."/>
            <person name="Sekimoto S."/>
            <person name="Wang Y."/>
            <person name="Chovatia M."/>
            <person name="Sandor L."/>
            <person name="Salamov A."/>
            <person name="Grigoriev I.V."/>
            <person name="Stajich J.E."/>
            <person name="Spatafora J.W."/>
        </authorList>
    </citation>
    <scope>NUCLEOTIDE SEQUENCE [LARGE SCALE GENOMIC DNA]</scope>
    <source>
        <strain evidence="2">S191</strain>
    </source>
</reference>
<feature type="compositionally biased region" description="Polar residues" evidence="1">
    <location>
        <begin position="99"/>
        <end position="114"/>
    </location>
</feature>
<evidence type="ECO:0000313" key="2">
    <source>
        <dbReference type="EMBL" id="KAG5457411.1"/>
    </source>
</evidence>
<dbReference type="Proteomes" id="UP000673691">
    <property type="component" value="Unassembled WGS sequence"/>
</dbReference>
<name>A0A8H7ZQ89_9FUNG</name>
<feature type="region of interest" description="Disordered" evidence="1">
    <location>
        <begin position="1"/>
        <end position="68"/>
    </location>
</feature>
<dbReference type="EMBL" id="JAEFCI010010120">
    <property type="protein sequence ID" value="KAG5457411.1"/>
    <property type="molecule type" value="Genomic_DNA"/>
</dbReference>
<feature type="compositionally biased region" description="Polar residues" evidence="1">
    <location>
        <begin position="127"/>
        <end position="141"/>
    </location>
</feature>
<evidence type="ECO:0000313" key="3">
    <source>
        <dbReference type="Proteomes" id="UP000673691"/>
    </source>
</evidence>
<comment type="caution">
    <text evidence="2">The sequence shown here is derived from an EMBL/GenBank/DDBJ whole genome shotgun (WGS) entry which is preliminary data.</text>
</comment>
<keyword evidence="3" id="KW-1185">Reference proteome</keyword>
<sequence length="156" mass="16602">MSRGGGLSGNFLSGRLGAERSPFVSPPLSLVVKTPPGRTHPHKKNNKQTKEASSGQQTFGPDALGARTIGDSFEGLRRASVLDSGEVPCRPAAIEPQAILNSNLRTHVGSSYYPTTALPKNQRRLSSKGQYTSYSGSTNSPPEIGPPRSMQKPSTR</sequence>